<dbReference type="Bgee" id="ENSAMXG00000042314">
    <property type="expression patterns" value="Expressed in muscle tissue and 6 other cell types or tissues"/>
</dbReference>
<dbReference type="Gene3D" id="1.25.40.20">
    <property type="entry name" value="Ankyrin repeat-containing domain"/>
    <property type="match status" value="2"/>
</dbReference>
<protein>
    <recommendedName>
        <fullName evidence="5">Ankyrin repeat domain-containing protein 1</fullName>
    </recommendedName>
</protein>
<organism evidence="7 8">
    <name type="scientific">Astyanax mexicanus</name>
    <name type="common">Blind cave fish</name>
    <name type="synonym">Astyanax fasciatus mexicanus</name>
    <dbReference type="NCBI Taxonomy" id="7994"/>
    <lineage>
        <taxon>Eukaryota</taxon>
        <taxon>Metazoa</taxon>
        <taxon>Chordata</taxon>
        <taxon>Craniata</taxon>
        <taxon>Vertebrata</taxon>
        <taxon>Euteleostomi</taxon>
        <taxon>Actinopterygii</taxon>
        <taxon>Neopterygii</taxon>
        <taxon>Teleostei</taxon>
        <taxon>Ostariophysi</taxon>
        <taxon>Characiformes</taxon>
        <taxon>Characoidei</taxon>
        <taxon>Acestrorhamphidae</taxon>
        <taxon>Acestrorhamphinae</taxon>
        <taxon>Astyanax</taxon>
    </lineage>
</organism>
<evidence type="ECO:0000256" key="3">
    <source>
        <dbReference type="ARBA" id="ARBA00023043"/>
    </source>
</evidence>
<accession>A0A3B1ICZ8</accession>
<comment type="subcellular location">
    <subcellularLocation>
        <location evidence="1">Nucleus</location>
    </subcellularLocation>
</comment>
<dbReference type="STRING" id="7994.ENSAMXP00000027778"/>
<dbReference type="SUPFAM" id="SSF48403">
    <property type="entry name" value="Ankyrin repeat"/>
    <property type="match status" value="1"/>
</dbReference>
<keyword evidence="4" id="KW-0539">Nucleus</keyword>
<evidence type="ECO:0000256" key="2">
    <source>
        <dbReference type="ARBA" id="ARBA00022737"/>
    </source>
</evidence>
<dbReference type="GeneTree" id="ENSGT00940000153956"/>
<dbReference type="PROSITE" id="PS50297">
    <property type="entry name" value="ANK_REP_REGION"/>
    <property type="match status" value="4"/>
</dbReference>
<proteinExistence type="predicted"/>
<keyword evidence="8" id="KW-1185">Reference proteome</keyword>
<dbReference type="GO" id="GO:0005634">
    <property type="term" value="C:nucleus"/>
    <property type="evidence" value="ECO:0007669"/>
    <property type="project" value="UniProtKB-SubCell"/>
</dbReference>
<keyword evidence="2" id="KW-0677">Repeat</keyword>
<dbReference type="GO" id="GO:0006357">
    <property type="term" value="P:regulation of transcription by RNA polymerase II"/>
    <property type="evidence" value="ECO:0007669"/>
    <property type="project" value="TreeGrafter"/>
</dbReference>
<evidence type="ECO:0000256" key="1">
    <source>
        <dbReference type="ARBA" id="ARBA00004123"/>
    </source>
</evidence>
<evidence type="ECO:0000313" key="8">
    <source>
        <dbReference type="Proteomes" id="UP000018467"/>
    </source>
</evidence>
<evidence type="ECO:0000256" key="5">
    <source>
        <dbReference type="ARBA" id="ARBA00039564"/>
    </source>
</evidence>
<reference evidence="8" key="2">
    <citation type="journal article" date="2014" name="Nat. Commun.">
        <title>The cavefish genome reveals candidate genes for eye loss.</title>
        <authorList>
            <person name="McGaugh S.E."/>
            <person name="Gross J.B."/>
            <person name="Aken B."/>
            <person name="Blin M."/>
            <person name="Borowsky R."/>
            <person name="Chalopin D."/>
            <person name="Hinaux H."/>
            <person name="Jeffery W.R."/>
            <person name="Keene A."/>
            <person name="Ma L."/>
            <person name="Minx P."/>
            <person name="Murphy D."/>
            <person name="O'Quin K.E."/>
            <person name="Retaux S."/>
            <person name="Rohner N."/>
            <person name="Searle S.M."/>
            <person name="Stahl B.A."/>
            <person name="Tabin C."/>
            <person name="Volff J.N."/>
            <person name="Yoshizawa M."/>
            <person name="Warren W.C."/>
        </authorList>
    </citation>
    <scope>NUCLEOTIDE SEQUENCE [LARGE SCALE GENOMIC DNA]</scope>
    <source>
        <strain evidence="8">female</strain>
    </source>
</reference>
<dbReference type="Proteomes" id="UP000018467">
    <property type="component" value="Unassembled WGS sequence"/>
</dbReference>
<dbReference type="Pfam" id="PF00023">
    <property type="entry name" value="Ank"/>
    <property type="match status" value="1"/>
</dbReference>
<evidence type="ECO:0000313" key="7">
    <source>
        <dbReference type="Ensembl" id="ENSAMXP00000027778.1"/>
    </source>
</evidence>
<evidence type="ECO:0000256" key="6">
    <source>
        <dbReference type="PROSITE-ProRule" id="PRU00023"/>
    </source>
</evidence>
<name>A0A3B1ICZ8_ASTMX</name>
<dbReference type="PROSITE" id="PS50088">
    <property type="entry name" value="ANK_REPEAT"/>
    <property type="match status" value="4"/>
</dbReference>
<feature type="repeat" description="ANK" evidence="6">
    <location>
        <begin position="180"/>
        <end position="212"/>
    </location>
</feature>
<feature type="repeat" description="ANK" evidence="6">
    <location>
        <begin position="246"/>
        <end position="278"/>
    </location>
</feature>
<reference evidence="8" key="1">
    <citation type="submission" date="2013-03" db="EMBL/GenBank/DDBJ databases">
        <authorList>
            <person name="Jeffery W."/>
            <person name="Warren W."/>
            <person name="Wilson R.K."/>
        </authorList>
    </citation>
    <scope>NUCLEOTIDE SEQUENCE</scope>
    <source>
        <strain evidence="8">female</strain>
    </source>
</reference>
<dbReference type="FunFam" id="1.25.40.20:FF:000453">
    <property type="entry name" value="Ankyrin repeat domain 1a (cardiac muscle)"/>
    <property type="match status" value="1"/>
</dbReference>
<dbReference type="Ensembl" id="ENSAMXT00000039168.1">
    <property type="protein sequence ID" value="ENSAMXP00000027778.1"/>
    <property type="gene ID" value="ENSAMXG00000042314.1"/>
</dbReference>
<keyword evidence="3 6" id="KW-0040">ANK repeat</keyword>
<dbReference type="AlphaFoldDB" id="A0A3B1ICZ8"/>
<dbReference type="InParanoid" id="A0A3B1ICZ8"/>
<evidence type="ECO:0000256" key="4">
    <source>
        <dbReference type="ARBA" id="ARBA00023242"/>
    </source>
</evidence>
<reference evidence="7" key="4">
    <citation type="submission" date="2025-09" db="UniProtKB">
        <authorList>
            <consortium name="Ensembl"/>
        </authorList>
    </citation>
    <scope>IDENTIFICATION</scope>
</reference>
<sequence>MGLLRVEDLVTGRRSDGKEVAGEACAEVYATGEYETAVNSEKQDGFHAHADLSATVDKDQNEHNPTLNIDRLGHLKLETVDDLFGILQLKKRRKERKILAQKKEAEPEILPETVDQPTFLKAAEENKIAVVEKYLSDGGDPNTSDHFRRSALHKACSQGHIEVMKKLLEAGASIEQKDKLDATAVHWACRGGSLPALELLLNEGGKISSRDKLYSTPLHVAVRTGHYECAEHLIHCGADISTKDREGDTPLHDAVRINRFKMIKLLLMYGANMKTKNNDGKTPMESLLAWQSGAKNILCNFKEDAACTTH</sequence>
<dbReference type="GO" id="GO:0005737">
    <property type="term" value="C:cytoplasm"/>
    <property type="evidence" value="ECO:0007669"/>
    <property type="project" value="UniProtKB-ARBA"/>
</dbReference>
<feature type="repeat" description="ANK" evidence="6">
    <location>
        <begin position="147"/>
        <end position="179"/>
    </location>
</feature>
<feature type="repeat" description="ANK" evidence="6">
    <location>
        <begin position="213"/>
        <end position="245"/>
    </location>
</feature>
<dbReference type="PANTHER" id="PTHR24126">
    <property type="entry name" value="ANKYRIN REPEAT, PH AND SEC7 DOMAIN CONTAINING PROTEIN SECG-RELATED"/>
    <property type="match status" value="1"/>
</dbReference>
<dbReference type="Pfam" id="PF12796">
    <property type="entry name" value="Ank_2"/>
    <property type="match status" value="1"/>
</dbReference>
<dbReference type="SMART" id="SM00248">
    <property type="entry name" value="ANK"/>
    <property type="match status" value="4"/>
</dbReference>
<dbReference type="InterPro" id="IPR002110">
    <property type="entry name" value="Ankyrin_rpt"/>
</dbReference>
<dbReference type="PANTHER" id="PTHR24126:SF7">
    <property type="entry name" value="ANKYRIN REPEAT DOMAIN-CONTAINING PROTEIN 1"/>
    <property type="match status" value="1"/>
</dbReference>
<dbReference type="PRINTS" id="PR01415">
    <property type="entry name" value="ANKYRIN"/>
</dbReference>
<dbReference type="InterPro" id="IPR036770">
    <property type="entry name" value="Ankyrin_rpt-contain_sf"/>
</dbReference>
<dbReference type="GO" id="GO:0061629">
    <property type="term" value="F:RNA polymerase II-specific DNA-binding transcription factor binding"/>
    <property type="evidence" value="ECO:0007669"/>
    <property type="project" value="TreeGrafter"/>
</dbReference>
<reference evidence="7" key="3">
    <citation type="submission" date="2025-08" db="UniProtKB">
        <authorList>
            <consortium name="Ensembl"/>
        </authorList>
    </citation>
    <scope>IDENTIFICATION</scope>
</reference>